<keyword evidence="4" id="KW-0344">Guanine-nucleotide releasing factor</keyword>
<evidence type="ECO:0000256" key="6">
    <source>
        <dbReference type="ARBA" id="ARBA00022737"/>
    </source>
</evidence>
<dbReference type="InterPro" id="IPR011993">
    <property type="entry name" value="PH-like_dom_sf"/>
</dbReference>
<dbReference type="PROSITE" id="PS50003">
    <property type="entry name" value="PH_DOMAIN"/>
    <property type="match status" value="2"/>
</dbReference>
<dbReference type="SUPFAM" id="SSF50729">
    <property type="entry name" value="PH domain-like"/>
    <property type="match status" value="2"/>
</dbReference>
<dbReference type="RefSeq" id="XP_028307569.1">
    <property type="nucleotide sequence ID" value="XM_028451768.1"/>
</dbReference>
<dbReference type="AlphaFoldDB" id="A0A8C5E100"/>
<dbReference type="Gene3D" id="3.30.40.10">
    <property type="entry name" value="Zinc/RING finger domain, C3HC4 (zinc finger)"/>
    <property type="match status" value="1"/>
</dbReference>
<dbReference type="InterPro" id="IPR017455">
    <property type="entry name" value="Znf_FYVE-rel"/>
</dbReference>
<feature type="region of interest" description="Disordered" evidence="11">
    <location>
        <begin position="63"/>
        <end position="95"/>
    </location>
</feature>
<evidence type="ECO:0000256" key="9">
    <source>
        <dbReference type="ARBA" id="ARBA00023212"/>
    </source>
</evidence>
<keyword evidence="5" id="KW-0479">Metal-binding</keyword>
<feature type="domain" description="DH" evidence="13">
    <location>
        <begin position="386"/>
        <end position="573"/>
    </location>
</feature>
<reference evidence="15" key="3">
    <citation type="submission" date="2025-09" db="UniProtKB">
        <authorList>
            <consortium name="Ensembl"/>
        </authorList>
    </citation>
    <scope>IDENTIFICATION</scope>
</reference>
<dbReference type="InterPro" id="IPR001849">
    <property type="entry name" value="PH_domain"/>
</dbReference>
<organism evidence="15 16">
    <name type="scientific">Gouania willdenowi</name>
    <name type="common">Blunt-snouted clingfish</name>
    <name type="synonym">Lepadogaster willdenowi</name>
    <dbReference type="NCBI Taxonomy" id="441366"/>
    <lineage>
        <taxon>Eukaryota</taxon>
        <taxon>Metazoa</taxon>
        <taxon>Chordata</taxon>
        <taxon>Craniata</taxon>
        <taxon>Vertebrata</taxon>
        <taxon>Euteleostomi</taxon>
        <taxon>Actinopterygii</taxon>
        <taxon>Neopterygii</taxon>
        <taxon>Teleostei</taxon>
        <taxon>Neoteleostei</taxon>
        <taxon>Acanthomorphata</taxon>
        <taxon>Ovalentaria</taxon>
        <taxon>Blenniimorphae</taxon>
        <taxon>Blenniiformes</taxon>
        <taxon>Gobiesocoidei</taxon>
        <taxon>Gobiesocidae</taxon>
        <taxon>Gobiesocinae</taxon>
        <taxon>Gouania</taxon>
    </lineage>
</organism>
<dbReference type="CDD" id="cd15741">
    <property type="entry name" value="FYVE_FGD1_2_4"/>
    <property type="match status" value="1"/>
</dbReference>
<sequence length="938" mass="107068">MFDLKKRNSLTLKSSRESEEFRRVAVRRKVVSVVGDCSQASDMICGVGGSYNYRHTCDRLSGSETNSNFNKDKSPSKRSPFKPQVPPKPAHLQSPLTIGHNQTLITTVGNDQPPFVRKSLDQTPNLRPVQSFQDSHSSVKEIRRHFLNGESDVHCSPRRPPQEIQKLTGSPRLGSPSLGKRIIQSCNPQRGGGQSPTKLSPRNPSPLMGKAQSPSPVQRRMRSYSPAKNSKSWLGLHQVLYDKERQEKSAAKSCSVPDLVIYMDESRSPGENVQRCPLRPLQSPNCNGSPIFKAEQQMYHNRNEGNMLSISKELFPQHLTGMGDRNELDGVKKEGGTPTWRASRFSCSWTKEVAKDEHFSQECKEEPTEEEKGPSQPKAEEKSEQKLYQIASEILQTERAYVARLYLLDQVFFSRLTEEAGRGSFPLDVIRNIFSNVSSIYSFHSQFLLPDLENCICHWSESPALGKVLLQHAPFLRMYADYVKNFDQAMDLVRMWTERSSVFRNIIQEIQSQEMCGNLALEHHMLEPVQRVPRYEMLLKDYLRKLPEDNPDYDFAQKSLRSISMAASHSNSAIQKAESLKRLLAIYEMVGEEEVVNPTNEFLREGRLLKLAARNASAMERHLFLFNNFLMCCSPRFSLVGQRYTMRCRIGVDGMQVHQTTNEDHLYTFQISGKERTLELQASSEEDRDEWIKVIQEAINVFQKKNKTFKLASKEINGAEQQMEELGRRAPRWIRDNEVTLCMSCMEPFNALTRRRHHCRACGYVVCWRCSDYKVALEYDGNKLNKVCKACYTILNDQKSQQAEARKTTHQREAPLGLTDGVMSGFLQYGDNHVTWQRRWSVFTRTHPPVLCLYAAPMDLKPLLTISLLDCHIEVSPQELQGRPCFCLIQSKTTHTFSCDSAELRRTWLTALKTALMSRRSACSLTDSGPTPASHEEI</sequence>
<gene>
    <name evidence="15" type="primary">LOC114466201</name>
</gene>
<dbReference type="Pfam" id="PF00169">
    <property type="entry name" value="PH"/>
    <property type="match status" value="1"/>
</dbReference>
<reference evidence="15" key="1">
    <citation type="submission" date="2020-06" db="EMBL/GenBank/DDBJ databases">
        <authorList>
            <consortium name="Wellcome Sanger Institute Data Sharing"/>
        </authorList>
    </citation>
    <scope>NUCLEOTIDE SEQUENCE [LARGE SCALE GENOMIC DNA]</scope>
</reference>
<feature type="region of interest" description="Disordered" evidence="11">
    <location>
        <begin position="358"/>
        <end position="384"/>
    </location>
</feature>
<feature type="domain" description="FYVE-type" evidence="14">
    <location>
        <begin position="736"/>
        <end position="796"/>
    </location>
</feature>
<feature type="compositionally biased region" description="Polar residues" evidence="11">
    <location>
        <begin position="121"/>
        <end position="136"/>
    </location>
</feature>
<dbReference type="InterPro" id="IPR011011">
    <property type="entry name" value="Znf_FYVE_PHD"/>
</dbReference>
<evidence type="ECO:0000256" key="10">
    <source>
        <dbReference type="PROSITE-ProRule" id="PRU00091"/>
    </source>
</evidence>
<dbReference type="Pfam" id="PF00621">
    <property type="entry name" value="RhoGEF"/>
    <property type="match status" value="1"/>
</dbReference>
<dbReference type="InterPro" id="IPR051092">
    <property type="entry name" value="FYVE_RhoGEF_PH"/>
</dbReference>
<evidence type="ECO:0000256" key="3">
    <source>
        <dbReference type="ARBA" id="ARBA00022553"/>
    </source>
</evidence>
<keyword evidence="2" id="KW-0963">Cytoplasm</keyword>
<dbReference type="GO" id="GO:0007010">
    <property type="term" value="P:cytoskeleton organization"/>
    <property type="evidence" value="ECO:0007669"/>
    <property type="project" value="TreeGrafter"/>
</dbReference>
<evidence type="ECO:0000256" key="4">
    <source>
        <dbReference type="ARBA" id="ARBA00022658"/>
    </source>
</evidence>
<evidence type="ECO:0000256" key="2">
    <source>
        <dbReference type="ARBA" id="ARBA00022490"/>
    </source>
</evidence>
<dbReference type="SMART" id="SM00064">
    <property type="entry name" value="FYVE"/>
    <property type="match status" value="1"/>
</dbReference>
<dbReference type="FunFam" id="3.30.40.10:FF:000061">
    <property type="entry name" value="FYVE, RhoGEF and PH domain containing 1"/>
    <property type="match status" value="1"/>
</dbReference>
<dbReference type="InterPro" id="IPR013083">
    <property type="entry name" value="Znf_RING/FYVE/PHD"/>
</dbReference>
<dbReference type="Pfam" id="PF22697">
    <property type="entry name" value="SOS1_NGEF_PH"/>
    <property type="match status" value="1"/>
</dbReference>
<dbReference type="InterPro" id="IPR000306">
    <property type="entry name" value="Znf_FYVE"/>
</dbReference>
<proteinExistence type="predicted"/>
<dbReference type="SUPFAM" id="SSF57903">
    <property type="entry name" value="FYVE/PHD zinc finger"/>
    <property type="match status" value="1"/>
</dbReference>
<feature type="domain" description="PH" evidence="12">
    <location>
        <begin position="601"/>
        <end position="700"/>
    </location>
</feature>
<name>A0A8C5E100_GOUWI</name>
<dbReference type="CDD" id="cd00160">
    <property type="entry name" value="RhoGEF"/>
    <property type="match status" value="1"/>
</dbReference>
<dbReference type="PANTHER" id="PTHR12673">
    <property type="entry name" value="FACIOGENITAL DYSPLASIA PROTEIN"/>
    <property type="match status" value="1"/>
</dbReference>
<dbReference type="GO" id="GO:0008270">
    <property type="term" value="F:zinc ion binding"/>
    <property type="evidence" value="ECO:0007669"/>
    <property type="project" value="UniProtKB-KW"/>
</dbReference>
<evidence type="ECO:0000313" key="15">
    <source>
        <dbReference type="Ensembl" id="ENSGWIP00000014582.1"/>
    </source>
</evidence>
<keyword evidence="6" id="KW-0677">Repeat</keyword>
<dbReference type="OrthoDB" id="660555at2759"/>
<dbReference type="GO" id="GO:0005085">
    <property type="term" value="F:guanyl-nucleotide exchange factor activity"/>
    <property type="evidence" value="ECO:0007669"/>
    <property type="project" value="UniProtKB-KW"/>
</dbReference>
<dbReference type="GO" id="GO:0005737">
    <property type="term" value="C:cytoplasm"/>
    <property type="evidence" value="ECO:0007669"/>
    <property type="project" value="TreeGrafter"/>
</dbReference>
<feature type="region of interest" description="Disordered" evidence="11">
    <location>
        <begin position="118"/>
        <end position="219"/>
    </location>
</feature>
<keyword evidence="9" id="KW-0206">Cytoskeleton</keyword>
<dbReference type="SUPFAM" id="SSF48065">
    <property type="entry name" value="DBL homology domain (DH-domain)"/>
    <property type="match status" value="1"/>
</dbReference>
<dbReference type="GO" id="GO:0046847">
    <property type="term" value="P:filopodium assembly"/>
    <property type="evidence" value="ECO:0007669"/>
    <property type="project" value="TreeGrafter"/>
</dbReference>
<keyword evidence="3" id="KW-0597">Phosphoprotein</keyword>
<comment type="subcellular location">
    <subcellularLocation>
        <location evidence="1">Cytoplasm</location>
        <location evidence="1">Cytoskeleton</location>
    </subcellularLocation>
</comment>
<dbReference type="InterPro" id="IPR000219">
    <property type="entry name" value="DH_dom"/>
</dbReference>
<dbReference type="Gene3D" id="2.30.29.30">
    <property type="entry name" value="Pleckstrin-homology domain (PH domain)/Phosphotyrosine-binding domain (PTB)"/>
    <property type="match status" value="2"/>
</dbReference>
<dbReference type="PROSITE" id="PS50178">
    <property type="entry name" value="ZF_FYVE"/>
    <property type="match status" value="1"/>
</dbReference>
<evidence type="ECO:0000256" key="11">
    <source>
        <dbReference type="SAM" id="MobiDB-lite"/>
    </source>
</evidence>
<dbReference type="GO" id="GO:0005856">
    <property type="term" value="C:cytoskeleton"/>
    <property type="evidence" value="ECO:0007669"/>
    <property type="project" value="UniProtKB-SubCell"/>
</dbReference>
<feature type="domain" description="PH" evidence="12">
    <location>
        <begin position="820"/>
        <end position="917"/>
    </location>
</feature>
<reference evidence="15" key="2">
    <citation type="submission" date="2025-08" db="UniProtKB">
        <authorList>
            <consortium name="Ensembl"/>
        </authorList>
    </citation>
    <scope>IDENTIFICATION</scope>
</reference>
<evidence type="ECO:0000313" key="16">
    <source>
        <dbReference type="Proteomes" id="UP000694680"/>
    </source>
</evidence>
<dbReference type="InterPro" id="IPR035899">
    <property type="entry name" value="DBL_dom_sf"/>
</dbReference>
<dbReference type="PROSITE" id="PS50010">
    <property type="entry name" value="DH_2"/>
    <property type="match status" value="1"/>
</dbReference>
<evidence type="ECO:0000259" key="13">
    <source>
        <dbReference type="PROSITE" id="PS50010"/>
    </source>
</evidence>
<protein>
    <submittedName>
        <fullName evidence="15">FYVE, RhoGEF and PH domain-containing protein 4-like</fullName>
    </submittedName>
</protein>
<dbReference type="GeneID" id="114466201"/>
<dbReference type="Gene3D" id="1.20.900.10">
    <property type="entry name" value="Dbl homology (DH) domain"/>
    <property type="match status" value="1"/>
</dbReference>
<dbReference type="InterPro" id="IPR055251">
    <property type="entry name" value="SOS1_NGEF_PH"/>
</dbReference>
<evidence type="ECO:0000256" key="1">
    <source>
        <dbReference type="ARBA" id="ARBA00004245"/>
    </source>
</evidence>
<dbReference type="Ensembl" id="ENSGWIT00000016105.1">
    <property type="protein sequence ID" value="ENSGWIP00000014582.1"/>
    <property type="gene ID" value="ENSGWIG00000008215.1"/>
</dbReference>
<dbReference type="SMART" id="SM00325">
    <property type="entry name" value="RhoGEF"/>
    <property type="match status" value="1"/>
</dbReference>
<evidence type="ECO:0000256" key="5">
    <source>
        <dbReference type="ARBA" id="ARBA00022723"/>
    </source>
</evidence>
<evidence type="ECO:0000259" key="12">
    <source>
        <dbReference type="PROSITE" id="PS50003"/>
    </source>
</evidence>
<keyword evidence="8" id="KW-0862">Zinc</keyword>
<keyword evidence="7 10" id="KW-0863">Zinc-finger</keyword>
<dbReference type="Proteomes" id="UP000694680">
    <property type="component" value="Chromosome 6"/>
</dbReference>
<dbReference type="SMART" id="SM00233">
    <property type="entry name" value="PH"/>
    <property type="match status" value="2"/>
</dbReference>
<dbReference type="PANTHER" id="PTHR12673:SF98">
    <property type="entry name" value="FYVE, RHOGEF AND PH DOMAIN-CONTAINING PROTEIN 4"/>
    <property type="match status" value="1"/>
</dbReference>
<evidence type="ECO:0000256" key="7">
    <source>
        <dbReference type="ARBA" id="ARBA00022771"/>
    </source>
</evidence>
<evidence type="ECO:0000259" key="14">
    <source>
        <dbReference type="PROSITE" id="PS50178"/>
    </source>
</evidence>
<evidence type="ECO:0000256" key="8">
    <source>
        <dbReference type="ARBA" id="ARBA00022833"/>
    </source>
</evidence>
<accession>A0A8C5E100</accession>
<keyword evidence="16" id="KW-1185">Reference proteome</keyword>
<dbReference type="Pfam" id="PF01363">
    <property type="entry name" value="FYVE"/>
    <property type="match status" value="1"/>
</dbReference>